<gene>
    <name evidence="1" type="ORF">QAD02_018329</name>
</gene>
<sequence>MKQYPLFINVELDFMEETIIQSNDPWTVLRDIGGLDLMEILFDTLNCSMKIVVPGEYPISAPLVGNVDTTSPFIARDYHFQLPIYPLHAKYISGDEWASTLRFQLGEISIPSPVVSRFHFMLPNIYERQLSFAAVVTFGGLFFTAFIFAVWAQFLGFKERNWSFLNILTAQMGGSIEHRGPMKLSEKIFLMSIYIATFIIVTLGSDYMFEIFVLYQKQVEISTIQDLVNLNVDFIMDHTDQMIFDSLPKDSPLQTLFERMEFRELDSKSHSFCRLPLTESSILDESINLCISTSDSNKYMMESNNNFTVYHIIDNIAVSFPIMRTGDPPSVFKLRAEELMYKFREVGIFNKLEADNLRSQIQIEGLGRPLQSEKTEDEKVPLQDQLLPIFWVGCTIALLALVGELFWKRFIERTEFGGIVRAFYSDSQPVPVHSRGGTGHIMRREWQLRST</sequence>
<proteinExistence type="predicted"/>
<comment type="caution">
    <text evidence="1">The sequence shown here is derived from an EMBL/GenBank/DDBJ whole genome shotgun (WGS) entry which is preliminary data.</text>
</comment>
<reference evidence="1" key="1">
    <citation type="submission" date="2023-04" db="EMBL/GenBank/DDBJ databases">
        <title>A chromosome-level genome assembly of the parasitoid wasp Eretmocerus hayati.</title>
        <authorList>
            <person name="Zhong Y."/>
            <person name="Liu S."/>
            <person name="Liu Y."/>
        </authorList>
    </citation>
    <scope>NUCLEOTIDE SEQUENCE</scope>
    <source>
        <strain evidence="1">ZJU_SS_LIU_2023</strain>
    </source>
</reference>
<dbReference type="Proteomes" id="UP001239111">
    <property type="component" value="Chromosome 1"/>
</dbReference>
<protein>
    <submittedName>
        <fullName evidence="1">Uncharacterized protein</fullName>
    </submittedName>
</protein>
<name>A0ACC2PGR0_9HYME</name>
<keyword evidence="2" id="KW-1185">Reference proteome</keyword>
<accession>A0ACC2PGR0</accession>
<organism evidence="1 2">
    <name type="scientific">Eretmocerus hayati</name>
    <dbReference type="NCBI Taxonomy" id="131215"/>
    <lineage>
        <taxon>Eukaryota</taxon>
        <taxon>Metazoa</taxon>
        <taxon>Ecdysozoa</taxon>
        <taxon>Arthropoda</taxon>
        <taxon>Hexapoda</taxon>
        <taxon>Insecta</taxon>
        <taxon>Pterygota</taxon>
        <taxon>Neoptera</taxon>
        <taxon>Endopterygota</taxon>
        <taxon>Hymenoptera</taxon>
        <taxon>Apocrita</taxon>
        <taxon>Proctotrupomorpha</taxon>
        <taxon>Chalcidoidea</taxon>
        <taxon>Aphelinidae</taxon>
        <taxon>Aphelininae</taxon>
        <taxon>Eretmocerus</taxon>
    </lineage>
</organism>
<dbReference type="EMBL" id="CM056741">
    <property type="protein sequence ID" value="KAJ8682537.1"/>
    <property type="molecule type" value="Genomic_DNA"/>
</dbReference>
<evidence type="ECO:0000313" key="2">
    <source>
        <dbReference type="Proteomes" id="UP001239111"/>
    </source>
</evidence>
<evidence type="ECO:0000313" key="1">
    <source>
        <dbReference type="EMBL" id="KAJ8682537.1"/>
    </source>
</evidence>